<evidence type="ECO:0000259" key="12">
    <source>
        <dbReference type="PROSITE" id="PS50262"/>
    </source>
</evidence>
<dbReference type="Pfam" id="PF00001">
    <property type="entry name" value="7tm_1"/>
    <property type="match status" value="1"/>
</dbReference>
<dbReference type="PRINTS" id="PR00526">
    <property type="entry name" value="FMETLEUPHER"/>
</dbReference>
<dbReference type="Ensembl" id="ENSXETT00000087287">
    <property type="protein sequence ID" value="ENSXETP00000094289"/>
    <property type="gene ID" value="ENSXETG00000041154"/>
</dbReference>
<comment type="subcellular location">
    <subcellularLocation>
        <location evidence="1">Membrane</location>
        <topology evidence="1">Multi-pass membrane protein</topology>
    </subcellularLocation>
</comment>
<keyword evidence="4 10" id="KW-0297">G-protein coupled receptor</keyword>
<name>A0A6I8SM80_XENTR</name>
<protein>
    <submittedName>
        <fullName evidence="13">C3a anaphylatoxin chemotactic receptor-like</fullName>
    </submittedName>
</protein>
<reference evidence="13" key="2">
    <citation type="submission" date="2020-05" db="UniProtKB">
        <authorList>
            <consortium name="Ensembl"/>
        </authorList>
    </citation>
    <scope>IDENTIFICATION</scope>
</reference>
<evidence type="ECO:0000256" key="1">
    <source>
        <dbReference type="ARBA" id="ARBA00004141"/>
    </source>
</evidence>
<keyword evidence="8 10" id="KW-0807">Transducer</keyword>
<keyword evidence="5 11" id="KW-0472">Membrane</keyword>
<feature type="domain" description="G-protein coupled receptors family 1 profile" evidence="12">
    <location>
        <begin position="68"/>
        <end position="318"/>
    </location>
</feature>
<dbReference type="PROSITE" id="PS00237">
    <property type="entry name" value="G_PROTEIN_RECEP_F1_1"/>
    <property type="match status" value="1"/>
</dbReference>
<dbReference type="InterPro" id="IPR017452">
    <property type="entry name" value="GPCR_Rhodpsn_7TM"/>
</dbReference>
<dbReference type="InterPro" id="IPR000276">
    <property type="entry name" value="GPCR_Rhodpsn"/>
</dbReference>
<gene>
    <name evidence="13" type="primary">LOC116412268</name>
</gene>
<evidence type="ECO:0000256" key="11">
    <source>
        <dbReference type="SAM" id="Phobius"/>
    </source>
</evidence>
<keyword evidence="2 10" id="KW-0812">Transmembrane</keyword>
<evidence type="ECO:0000256" key="2">
    <source>
        <dbReference type="ARBA" id="ARBA00022692"/>
    </source>
</evidence>
<feature type="transmembrane region" description="Helical" evidence="11">
    <location>
        <begin position="165"/>
        <end position="187"/>
    </location>
</feature>
<dbReference type="FunFam" id="1.20.1070.10:FF:000034">
    <property type="entry name" value="G-protein coupled receptor 1"/>
    <property type="match status" value="1"/>
</dbReference>
<dbReference type="Bgee" id="ENSXETG00000041154">
    <property type="expression patterns" value="Expressed in skeletal muscle tissue and 1 other cell type or tissue"/>
</dbReference>
<sequence>MLQPGENLHLTGLGSIMDSEKDMSSYNIANISADANVQEEGSPGGIYRSVEVMRIVWLSTTFILGTLGNGLVIWVFGFKMKKTVNTIWFLNLAIVDFCFCLSLGFYIPVVILNHWPFGQIPCKLTTCILDLNMAVSVFFLAVISFDRCLCVLYPIRSRSHRTLRLAVISSVMIWLLGLAVSSPSLVFTNVVHGGNISVCGSTYGNGADGSNVHSPTRQKVMILTRFVSVFLIPFTIILVCYGLISFRVRRSSRPPGSARTFKIIITVVLCFFFCWFPFHLMFLKEITGFNIKWPYGYIISHMAICLAFFNSCLNPMVYVFVGQNFKNSLRKSIPFLLENTFREACDPP</sequence>
<keyword evidence="6" id="KW-1015">Disulfide bond</keyword>
<accession>A0A6I8SM80</accession>
<keyword evidence="3 11" id="KW-1133">Transmembrane helix</keyword>
<dbReference type="Gene3D" id="1.20.1070.10">
    <property type="entry name" value="Rhodopsin 7-helix transmembrane proteins"/>
    <property type="match status" value="1"/>
</dbReference>
<feature type="transmembrane region" description="Helical" evidence="11">
    <location>
        <begin position="88"/>
        <end position="111"/>
    </location>
</feature>
<evidence type="ECO:0000256" key="5">
    <source>
        <dbReference type="ARBA" id="ARBA00023136"/>
    </source>
</evidence>
<evidence type="ECO:0000256" key="4">
    <source>
        <dbReference type="ARBA" id="ARBA00023040"/>
    </source>
</evidence>
<dbReference type="SUPFAM" id="SSF81321">
    <property type="entry name" value="Family A G protein-coupled receptor-like"/>
    <property type="match status" value="1"/>
</dbReference>
<evidence type="ECO:0000313" key="13">
    <source>
        <dbReference type="Ensembl" id="ENSXETP00000094289"/>
    </source>
</evidence>
<feature type="transmembrane region" description="Helical" evidence="11">
    <location>
        <begin position="260"/>
        <end position="278"/>
    </location>
</feature>
<dbReference type="AlphaFoldDB" id="A0A6I8SM80"/>
<feature type="transmembrane region" description="Helical" evidence="11">
    <location>
        <begin position="226"/>
        <end position="248"/>
    </location>
</feature>
<evidence type="ECO:0000256" key="3">
    <source>
        <dbReference type="ARBA" id="ARBA00022989"/>
    </source>
</evidence>
<dbReference type="InterPro" id="IPR000826">
    <property type="entry name" value="Formyl_rcpt-rel"/>
</dbReference>
<dbReference type="InParanoid" id="A0A6I8SM80"/>
<reference evidence="13" key="1">
    <citation type="journal article" date="2010" name="Science">
        <title>The genome of the Western clawed frog Xenopus tropicalis.</title>
        <authorList>
            <person name="Hellsten U."/>
            <person name="Harland R.M."/>
            <person name="Gilchrist M.J."/>
            <person name="Hendrix D."/>
            <person name="Jurka J."/>
            <person name="Kapitonov V."/>
            <person name="Ovcharenko I."/>
            <person name="Putnam N.H."/>
            <person name="Shu S."/>
            <person name="Taher L."/>
            <person name="Blitz I.L."/>
            <person name="Blumberg B."/>
            <person name="Dichmann D.S."/>
            <person name="Dubchak I."/>
            <person name="Amaya E."/>
            <person name="Detter J.C."/>
            <person name="Fletcher R."/>
            <person name="Gerhard D.S."/>
            <person name="Goodstein D."/>
            <person name="Graves T."/>
            <person name="Grigoriev I.V."/>
            <person name="Grimwood J."/>
            <person name="Kawashima T."/>
            <person name="Lindquist E."/>
            <person name="Lucas S.M."/>
            <person name="Mead P.E."/>
            <person name="Mitros T."/>
            <person name="Ogino H."/>
            <person name="Ohta Y."/>
            <person name="Poliakov A.V."/>
            <person name="Pollet N."/>
            <person name="Robert J."/>
            <person name="Salamov A."/>
            <person name="Sater A.K."/>
            <person name="Schmutz J."/>
            <person name="Terry A."/>
            <person name="Vize P.D."/>
            <person name="Warren W.C."/>
            <person name="Wells D."/>
            <person name="Wills A."/>
            <person name="Wilson R.K."/>
            <person name="Zimmerman L.B."/>
            <person name="Zorn A.M."/>
            <person name="Grainger R."/>
            <person name="Grammer T."/>
            <person name="Khokha M.K."/>
            <person name="Richardson P.M."/>
            <person name="Rokhsar D.S."/>
        </authorList>
    </citation>
    <scope>NUCLEOTIDE SEQUENCE [LARGE SCALE GENOMIC DNA]</scope>
    <source>
        <strain evidence="13">Nigerian</strain>
    </source>
</reference>
<feature type="transmembrane region" description="Helical" evidence="11">
    <location>
        <begin position="55"/>
        <end position="76"/>
    </location>
</feature>
<proteinExistence type="inferred from homology"/>
<dbReference type="PROSITE" id="PS50262">
    <property type="entry name" value="G_PROTEIN_RECEP_F1_2"/>
    <property type="match status" value="1"/>
</dbReference>
<keyword evidence="7 10" id="KW-0675">Receptor</keyword>
<feature type="transmembrane region" description="Helical" evidence="11">
    <location>
        <begin position="131"/>
        <end position="153"/>
    </location>
</feature>
<evidence type="ECO:0000256" key="6">
    <source>
        <dbReference type="ARBA" id="ARBA00023157"/>
    </source>
</evidence>
<dbReference type="PANTHER" id="PTHR24225">
    <property type="entry name" value="CHEMOTACTIC RECEPTOR"/>
    <property type="match status" value="1"/>
</dbReference>
<evidence type="ECO:0000256" key="9">
    <source>
        <dbReference type="ARBA" id="ARBA00025736"/>
    </source>
</evidence>
<evidence type="ECO:0000256" key="10">
    <source>
        <dbReference type="RuleBase" id="RU000688"/>
    </source>
</evidence>
<feature type="transmembrane region" description="Helical" evidence="11">
    <location>
        <begin position="298"/>
        <end position="321"/>
    </location>
</feature>
<evidence type="ECO:0000256" key="7">
    <source>
        <dbReference type="ARBA" id="ARBA00023170"/>
    </source>
</evidence>
<comment type="similarity">
    <text evidence="10">Belongs to the G-protein coupled receptor 1 family.</text>
</comment>
<dbReference type="PRINTS" id="PR00237">
    <property type="entry name" value="GPCRRHODOPSN"/>
</dbReference>
<evidence type="ECO:0000256" key="8">
    <source>
        <dbReference type="ARBA" id="ARBA00023224"/>
    </source>
</evidence>
<comment type="similarity">
    <text evidence="9">Belongs to the chemokine-like receptor (CMKLR) family.</text>
</comment>
<dbReference type="GeneTree" id="ENSGT01020000230438"/>
<dbReference type="GO" id="GO:0016020">
    <property type="term" value="C:membrane"/>
    <property type="evidence" value="ECO:0007669"/>
    <property type="project" value="UniProtKB-SubCell"/>
</dbReference>
<organism evidence="13">
    <name type="scientific">Xenopus tropicalis</name>
    <name type="common">Western clawed frog</name>
    <name type="synonym">Silurana tropicalis</name>
    <dbReference type="NCBI Taxonomy" id="8364"/>
    <lineage>
        <taxon>Eukaryota</taxon>
        <taxon>Metazoa</taxon>
        <taxon>Chordata</taxon>
        <taxon>Craniata</taxon>
        <taxon>Vertebrata</taxon>
        <taxon>Euteleostomi</taxon>
        <taxon>Amphibia</taxon>
        <taxon>Batrachia</taxon>
        <taxon>Anura</taxon>
        <taxon>Pipoidea</taxon>
        <taxon>Pipidae</taxon>
        <taxon>Xenopodinae</taxon>
        <taxon>Xenopus</taxon>
        <taxon>Silurana</taxon>
    </lineage>
</organism>
<dbReference type="GO" id="GO:0004930">
    <property type="term" value="F:G protein-coupled receptor activity"/>
    <property type="evidence" value="ECO:0007669"/>
    <property type="project" value="UniProtKB-KW"/>
</dbReference>
<dbReference type="PANTHER" id="PTHR24225:SF63">
    <property type="entry name" value="C3A ANAPHYLATOXIN CHEMOTACTIC RECEPTOR-LIKE"/>
    <property type="match status" value="1"/>
</dbReference>